<evidence type="ECO:0000256" key="1">
    <source>
        <dbReference type="SAM" id="Phobius"/>
    </source>
</evidence>
<keyword evidence="3" id="KW-1185">Reference proteome</keyword>
<evidence type="ECO:0000313" key="3">
    <source>
        <dbReference type="Proteomes" id="UP000538196"/>
    </source>
</evidence>
<keyword evidence="1" id="KW-1133">Transmembrane helix</keyword>
<sequence>MLYIQISFAFIFGLGAIALGVAAPPPDGLQWLVIVVGIALTLAGIGGILYAALRVRR</sequence>
<organism evidence="2 3">
    <name type="scientific">Leifsonia aquatica</name>
    <name type="common">Corynebacterium aquaticum</name>
    <dbReference type="NCBI Taxonomy" id="144185"/>
    <lineage>
        <taxon>Bacteria</taxon>
        <taxon>Bacillati</taxon>
        <taxon>Actinomycetota</taxon>
        <taxon>Actinomycetes</taxon>
        <taxon>Micrococcales</taxon>
        <taxon>Microbacteriaceae</taxon>
        <taxon>Leifsonia</taxon>
    </lineage>
</organism>
<keyword evidence="1" id="KW-0812">Transmembrane</keyword>
<dbReference type="RefSeq" id="WP_021765746.1">
    <property type="nucleotide sequence ID" value="NZ_JACHVP010000001.1"/>
</dbReference>
<reference evidence="2 3" key="1">
    <citation type="submission" date="2020-08" db="EMBL/GenBank/DDBJ databases">
        <title>Sequencing the genomes of 1000 actinobacteria strains.</title>
        <authorList>
            <person name="Klenk H.-P."/>
        </authorList>
    </citation>
    <scope>NUCLEOTIDE SEQUENCE [LARGE SCALE GENOMIC DNA]</scope>
    <source>
        <strain evidence="2 3">DSM 20146</strain>
    </source>
</reference>
<protein>
    <submittedName>
        <fullName evidence="2">ABC-type multidrug transport system permease subunit</fullName>
    </submittedName>
</protein>
<proteinExistence type="predicted"/>
<keyword evidence="1" id="KW-0472">Membrane</keyword>
<name>A0A7W4UUI3_LEIAQ</name>
<dbReference type="AlphaFoldDB" id="A0A7W4UUI3"/>
<feature type="transmembrane region" description="Helical" evidence="1">
    <location>
        <begin position="32"/>
        <end position="53"/>
    </location>
</feature>
<evidence type="ECO:0000313" key="2">
    <source>
        <dbReference type="EMBL" id="MBB2966491.1"/>
    </source>
</evidence>
<dbReference type="Proteomes" id="UP000538196">
    <property type="component" value="Unassembled WGS sequence"/>
</dbReference>
<dbReference type="EMBL" id="JACHVP010000001">
    <property type="protein sequence ID" value="MBB2966491.1"/>
    <property type="molecule type" value="Genomic_DNA"/>
</dbReference>
<comment type="caution">
    <text evidence="2">The sequence shown here is derived from an EMBL/GenBank/DDBJ whole genome shotgun (WGS) entry which is preliminary data.</text>
</comment>
<gene>
    <name evidence="2" type="ORF">FHX33_001223</name>
</gene>
<accession>A0A7W4UUI3</accession>